<dbReference type="Gene3D" id="3.30.70.660">
    <property type="entry name" value="Pseudouridine synthase I, catalytic domain, C-terminal subdomain"/>
    <property type="match status" value="2"/>
</dbReference>
<reference evidence="8" key="1">
    <citation type="journal article" date="2021" name="New Phytol.">
        <title>Evolutionary innovations through gain and loss of genes in the ectomycorrhizal Boletales.</title>
        <authorList>
            <person name="Wu G."/>
            <person name="Miyauchi S."/>
            <person name="Morin E."/>
            <person name="Kuo A."/>
            <person name="Drula E."/>
            <person name="Varga T."/>
            <person name="Kohler A."/>
            <person name="Feng B."/>
            <person name="Cao Y."/>
            <person name="Lipzen A."/>
            <person name="Daum C."/>
            <person name="Hundley H."/>
            <person name="Pangilinan J."/>
            <person name="Johnson J."/>
            <person name="Barry K."/>
            <person name="LaButti K."/>
            <person name="Ng V."/>
            <person name="Ahrendt S."/>
            <person name="Min B."/>
            <person name="Choi I.G."/>
            <person name="Park H."/>
            <person name="Plett J.M."/>
            <person name="Magnuson J."/>
            <person name="Spatafora J.W."/>
            <person name="Nagy L.G."/>
            <person name="Henrissat B."/>
            <person name="Grigoriev I.V."/>
            <person name="Yang Z.L."/>
            <person name="Xu J."/>
            <person name="Martin F.M."/>
        </authorList>
    </citation>
    <scope>NUCLEOTIDE SEQUENCE</scope>
    <source>
        <strain evidence="8">KKN 215</strain>
    </source>
</reference>
<dbReference type="NCBIfam" id="TIGR00071">
    <property type="entry name" value="hisT_truA"/>
    <property type="match status" value="1"/>
</dbReference>
<dbReference type="AlphaFoldDB" id="A0A8K0UU02"/>
<evidence type="ECO:0000313" key="9">
    <source>
        <dbReference type="Proteomes" id="UP000813824"/>
    </source>
</evidence>
<feature type="binding site" evidence="6">
    <location>
        <position position="230"/>
    </location>
    <ligand>
        <name>substrate</name>
    </ligand>
</feature>
<evidence type="ECO:0000256" key="1">
    <source>
        <dbReference type="ARBA" id="ARBA00009375"/>
    </source>
</evidence>
<dbReference type="InterPro" id="IPR020103">
    <property type="entry name" value="PsdUridine_synth_cat_dom_sf"/>
</dbReference>
<dbReference type="SUPFAM" id="SSF55120">
    <property type="entry name" value="Pseudouridine synthase"/>
    <property type="match status" value="1"/>
</dbReference>
<feature type="compositionally biased region" description="Basic residues" evidence="7">
    <location>
        <begin position="60"/>
        <end position="73"/>
    </location>
</feature>
<evidence type="ECO:0000256" key="4">
    <source>
        <dbReference type="ARBA" id="ARBA00036943"/>
    </source>
</evidence>
<dbReference type="Proteomes" id="UP000813824">
    <property type="component" value="Unassembled WGS sequence"/>
</dbReference>
<accession>A0A8K0UU02</accession>
<dbReference type="InterPro" id="IPR041708">
    <property type="entry name" value="PUS1/PUS2-like"/>
</dbReference>
<evidence type="ECO:0000256" key="5">
    <source>
        <dbReference type="PIRSR" id="PIRSR641708-1"/>
    </source>
</evidence>
<dbReference type="GO" id="GO:0009982">
    <property type="term" value="F:pseudouridine synthase activity"/>
    <property type="evidence" value="ECO:0007669"/>
    <property type="project" value="InterPro"/>
</dbReference>
<evidence type="ECO:0000256" key="7">
    <source>
        <dbReference type="SAM" id="MobiDB-lite"/>
    </source>
</evidence>
<comment type="caution">
    <text evidence="8">The sequence shown here is derived from an EMBL/GenBank/DDBJ whole genome shotgun (WGS) entry which is preliminary data.</text>
</comment>
<keyword evidence="3" id="KW-0413">Isomerase</keyword>
<dbReference type="OrthoDB" id="10256309at2759"/>
<evidence type="ECO:0000256" key="6">
    <source>
        <dbReference type="PIRSR" id="PIRSR641708-2"/>
    </source>
</evidence>
<feature type="compositionally biased region" description="Acidic residues" evidence="7">
    <location>
        <begin position="539"/>
        <end position="554"/>
    </location>
</feature>
<comment type="catalytic activity">
    <reaction evidence="4">
        <text>a uridine in tRNA = a pseudouridine in tRNA</text>
        <dbReference type="Rhea" id="RHEA:54572"/>
        <dbReference type="Rhea" id="RHEA-COMP:13339"/>
        <dbReference type="Rhea" id="RHEA-COMP:13934"/>
        <dbReference type="ChEBI" id="CHEBI:65314"/>
        <dbReference type="ChEBI" id="CHEBI:65315"/>
    </reaction>
</comment>
<feature type="compositionally biased region" description="Basic and acidic residues" evidence="7">
    <location>
        <begin position="47"/>
        <end position="59"/>
    </location>
</feature>
<feature type="region of interest" description="Disordered" evidence="7">
    <location>
        <begin position="249"/>
        <end position="280"/>
    </location>
</feature>
<feature type="compositionally biased region" description="Basic and acidic residues" evidence="7">
    <location>
        <begin position="74"/>
        <end position="84"/>
    </location>
</feature>
<keyword evidence="9" id="KW-1185">Reference proteome</keyword>
<dbReference type="InterPro" id="IPR020095">
    <property type="entry name" value="PsdUridine_synth_TruA_C"/>
</dbReference>
<dbReference type="InterPro" id="IPR001406">
    <property type="entry name" value="PsdUridine_synth_TruA"/>
</dbReference>
<feature type="region of interest" description="Disordered" evidence="7">
    <location>
        <begin position="539"/>
        <end position="567"/>
    </location>
</feature>
<comment type="similarity">
    <text evidence="1">Belongs to the tRNA pseudouridine synthase TruA family.</text>
</comment>
<dbReference type="FunFam" id="3.30.70.580:FF:000002">
    <property type="entry name" value="tRNA pseudouridine synthase"/>
    <property type="match status" value="1"/>
</dbReference>
<dbReference type="EMBL" id="JAEVFJ010000006">
    <property type="protein sequence ID" value="KAH8103991.1"/>
    <property type="molecule type" value="Genomic_DNA"/>
</dbReference>
<organism evidence="8 9">
    <name type="scientific">Cristinia sonorae</name>
    <dbReference type="NCBI Taxonomy" id="1940300"/>
    <lineage>
        <taxon>Eukaryota</taxon>
        <taxon>Fungi</taxon>
        <taxon>Dikarya</taxon>
        <taxon>Basidiomycota</taxon>
        <taxon>Agaricomycotina</taxon>
        <taxon>Agaricomycetes</taxon>
        <taxon>Agaricomycetidae</taxon>
        <taxon>Agaricales</taxon>
        <taxon>Pleurotineae</taxon>
        <taxon>Stephanosporaceae</taxon>
        <taxon>Cristinia</taxon>
    </lineage>
</organism>
<dbReference type="PANTHER" id="PTHR11142">
    <property type="entry name" value="PSEUDOURIDYLATE SYNTHASE"/>
    <property type="match status" value="1"/>
</dbReference>
<dbReference type="GO" id="GO:0003723">
    <property type="term" value="F:RNA binding"/>
    <property type="evidence" value="ECO:0007669"/>
    <property type="project" value="InterPro"/>
</dbReference>
<evidence type="ECO:0000256" key="3">
    <source>
        <dbReference type="ARBA" id="ARBA00023235"/>
    </source>
</evidence>
<dbReference type="GO" id="GO:0005634">
    <property type="term" value="C:nucleus"/>
    <property type="evidence" value="ECO:0007669"/>
    <property type="project" value="TreeGrafter"/>
</dbReference>
<dbReference type="InterPro" id="IPR020094">
    <property type="entry name" value="TruA/RsuA/RluB/E/F_N"/>
</dbReference>
<gene>
    <name evidence="8" type="ORF">BXZ70DRAFT_1005543</name>
</gene>
<evidence type="ECO:0000256" key="2">
    <source>
        <dbReference type="ARBA" id="ARBA00022694"/>
    </source>
</evidence>
<feature type="active site" description="Nucleophile" evidence="5">
    <location>
        <position position="171"/>
    </location>
</feature>
<feature type="region of interest" description="Disordered" evidence="7">
    <location>
        <begin position="1"/>
        <end position="103"/>
    </location>
</feature>
<name>A0A8K0UU02_9AGAR</name>
<sequence>MAETAVDVPQSSSLGKRPHEEVVSGSSKRPRLPEQEQASGSVVAEAQSKEQGNRGDNAQKRKAAKKGANKSRKAFKEEGKDGRRGTRRGGTTEGDGAVDGQPKAERLPKRACALLIGFCGEGYNGMQIQPDPNLKTIENTLFDALVKVGAVSQDNADDPVKVKINRAARTDAGVHAAGNLVSMKLIVDIPGVTDLVARVNDELPPEIRVWNYVRTRNSFQARSACDSRKYTYFFPSYLLLPAKPTSGMHKNTVESTQPPHPFWADSSAESTPAEDLRRKRQWRASPDDVTRFREFAQKFEGTHNFHNFTVGRDFKDKSCIRFMRSIEVADPVVYGETEWISVLLHGQSFMLHQIVSPVSTLVLPSIRIHRTDHFLSPYPQRKMICVMILAYRSNTPLQLIEELFGPRNILAPKMPALGLLLEYPIFESYNRKITADNEKMSPTDPNFRQPIDFEAHRDEIEKFKQEWIYTRVRATEQQIPIFDEWIRSIDKYAGKDLTYLGPKGIIPSEAVIKQGERRDNPFREKRKFDAVKFVEGDAAVDDDAEGDAEVEEEGQNLGKAELTEMEG</sequence>
<dbReference type="Gene3D" id="3.30.70.580">
    <property type="entry name" value="Pseudouridine synthase I, catalytic domain, N-terminal subdomain"/>
    <property type="match status" value="1"/>
</dbReference>
<protein>
    <submittedName>
        <fullName evidence="8">tRNA pseudouridine synthase</fullName>
    </submittedName>
</protein>
<dbReference type="GO" id="GO:1990481">
    <property type="term" value="P:mRNA pseudouridine synthesis"/>
    <property type="evidence" value="ECO:0007669"/>
    <property type="project" value="TreeGrafter"/>
</dbReference>
<dbReference type="PANTHER" id="PTHR11142:SF4">
    <property type="entry name" value="PSEUDOURIDYLATE SYNTHASE 1 HOMOLOG"/>
    <property type="match status" value="1"/>
</dbReference>
<dbReference type="CDD" id="cd02568">
    <property type="entry name" value="PseudoU_synth_PUS1_PUS2"/>
    <property type="match status" value="1"/>
</dbReference>
<keyword evidence="2" id="KW-0819">tRNA processing</keyword>
<proteinExistence type="inferred from homology"/>
<dbReference type="GO" id="GO:0031119">
    <property type="term" value="P:tRNA pseudouridine synthesis"/>
    <property type="evidence" value="ECO:0007669"/>
    <property type="project" value="InterPro"/>
</dbReference>
<evidence type="ECO:0000313" key="8">
    <source>
        <dbReference type="EMBL" id="KAH8103991.1"/>
    </source>
</evidence>